<dbReference type="PANTHER" id="PTHR31836">
    <property type="match status" value="1"/>
</dbReference>
<evidence type="ECO:0000313" key="4">
    <source>
        <dbReference type="EMBL" id="KAJ5082265.1"/>
    </source>
</evidence>
<proteinExistence type="predicted"/>
<dbReference type="Proteomes" id="UP001149074">
    <property type="component" value="Unassembled WGS sequence"/>
</dbReference>
<keyword evidence="5" id="KW-1185">Reference proteome</keyword>
<dbReference type="CDD" id="cd22191">
    <property type="entry name" value="DPBB_RlpA_EXP_N-like"/>
    <property type="match status" value="1"/>
</dbReference>
<evidence type="ECO:0008006" key="6">
    <source>
        <dbReference type="Google" id="ProtNLM"/>
    </source>
</evidence>
<dbReference type="AlphaFoldDB" id="A0A9W9EIB0"/>
<name>A0A9W9EIB0_9EURO</name>
<dbReference type="SUPFAM" id="SSF50685">
    <property type="entry name" value="Barwin-like endoglucanases"/>
    <property type="match status" value="1"/>
</dbReference>
<evidence type="ECO:0000256" key="2">
    <source>
        <dbReference type="SAM" id="MobiDB-lite"/>
    </source>
</evidence>
<evidence type="ECO:0000256" key="1">
    <source>
        <dbReference type="ARBA" id="ARBA00022729"/>
    </source>
</evidence>
<feature type="transmembrane region" description="Helical" evidence="3">
    <location>
        <begin position="99"/>
        <end position="123"/>
    </location>
</feature>
<keyword evidence="3" id="KW-1133">Transmembrane helix</keyword>
<dbReference type="PANTHER" id="PTHR31836:SF27">
    <property type="entry name" value="RLPA-LIKE PROTEIN DOUBLE-PSI BETA-BARREL DOMAIN-CONTAINING PROTEIN"/>
    <property type="match status" value="1"/>
</dbReference>
<keyword evidence="3" id="KW-0812">Transmembrane</keyword>
<gene>
    <name evidence="4" type="ORF">N7532_011308</name>
</gene>
<dbReference type="Gene3D" id="2.40.40.10">
    <property type="entry name" value="RlpA-like domain"/>
    <property type="match status" value="1"/>
</dbReference>
<accession>A0A9W9EIB0</accession>
<organism evidence="4 5">
    <name type="scientific">Penicillium argentinense</name>
    <dbReference type="NCBI Taxonomy" id="1131581"/>
    <lineage>
        <taxon>Eukaryota</taxon>
        <taxon>Fungi</taxon>
        <taxon>Dikarya</taxon>
        <taxon>Ascomycota</taxon>
        <taxon>Pezizomycotina</taxon>
        <taxon>Eurotiomycetes</taxon>
        <taxon>Eurotiomycetidae</taxon>
        <taxon>Eurotiales</taxon>
        <taxon>Aspergillaceae</taxon>
        <taxon>Penicillium</taxon>
    </lineage>
</organism>
<keyword evidence="3" id="KW-0472">Membrane</keyword>
<dbReference type="InterPro" id="IPR051477">
    <property type="entry name" value="Expansin_CellWall"/>
</dbReference>
<keyword evidence="1" id="KW-0732">Signal</keyword>
<evidence type="ECO:0000256" key="3">
    <source>
        <dbReference type="SAM" id="Phobius"/>
    </source>
</evidence>
<dbReference type="RefSeq" id="XP_056468787.1">
    <property type="nucleotide sequence ID" value="XM_056623799.1"/>
</dbReference>
<reference evidence="4" key="1">
    <citation type="submission" date="2022-11" db="EMBL/GenBank/DDBJ databases">
        <authorList>
            <person name="Petersen C."/>
        </authorList>
    </citation>
    <scope>NUCLEOTIDE SEQUENCE</scope>
    <source>
        <strain evidence="4">IBT 30761</strain>
    </source>
</reference>
<protein>
    <recommendedName>
        <fullName evidence="6">RlpA-like protein double-psi beta-barrel domain-containing protein</fullName>
    </recommendedName>
</protein>
<dbReference type="EMBL" id="JAPQKI010000011">
    <property type="protein sequence ID" value="KAJ5082265.1"/>
    <property type="molecule type" value="Genomic_DNA"/>
</dbReference>
<dbReference type="GeneID" id="81362778"/>
<dbReference type="InterPro" id="IPR036908">
    <property type="entry name" value="RlpA-like_sf"/>
</dbReference>
<dbReference type="OrthoDB" id="623670at2759"/>
<evidence type="ECO:0000313" key="5">
    <source>
        <dbReference type="Proteomes" id="UP001149074"/>
    </source>
</evidence>
<feature type="region of interest" description="Disordered" evidence="2">
    <location>
        <begin position="1"/>
        <end position="50"/>
    </location>
</feature>
<reference evidence="4" key="2">
    <citation type="journal article" date="2023" name="IMA Fungus">
        <title>Comparative genomic study of the Penicillium genus elucidates a diverse pangenome and 15 lateral gene transfer events.</title>
        <authorList>
            <person name="Petersen C."/>
            <person name="Sorensen T."/>
            <person name="Nielsen M.R."/>
            <person name="Sondergaard T.E."/>
            <person name="Sorensen J.L."/>
            <person name="Fitzpatrick D.A."/>
            <person name="Frisvad J.C."/>
            <person name="Nielsen K.L."/>
        </authorList>
    </citation>
    <scope>NUCLEOTIDE SEQUENCE</scope>
    <source>
        <strain evidence="4">IBT 30761</strain>
    </source>
</reference>
<comment type="caution">
    <text evidence="4">The sequence shown here is derived from an EMBL/GenBank/DDBJ whole genome shotgun (WGS) entry which is preliminary data.</text>
</comment>
<sequence>MRAPEKPTHPTVDPESPVSPISDNATRDQAPAHNGPDSGSWSAMPKRKPLPTPAVETAIAADATKTAPAPGAKSPSKFGTWLIHLDWYRYASRRKKRNFFIIAAIGITCLLALIVGLAVGLSLRKKNSTQKFALPTSNGGPYSGDLTYYNPALGSCGYTNTDSDFICAVSHVLFDAASTGSNPNENPLCGMKLRLRRDGRSVDVKVVDRCVGCKETDLDVTEAVFEKVAEIDLGRVGVEWAWLEAAPVSVS</sequence>